<dbReference type="SUPFAM" id="SSF50985">
    <property type="entry name" value="RCC1/BLIP-II"/>
    <property type="match status" value="1"/>
</dbReference>
<dbReference type="Proteomes" id="UP001152797">
    <property type="component" value="Unassembled WGS sequence"/>
</dbReference>
<evidence type="ECO:0000259" key="2">
    <source>
        <dbReference type="PROSITE" id="PS51471"/>
    </source>
</evidence>
<proteinExistence type="predicted"/>
<evidence type="ECO:0000313" key="3">
    <source>
        <dbReference type="EMBL" id="CAI3972559.1"/>
    </source>
</evidence>
<dbReference type="PANTHER" id="PTHR45622">
    <property type="entry name" value="UBIQUITIN-PROTEIN LIGASE E3A-RELATED"/>
    <property type="match status" value="1"/>
</dbReference>
<dbReference type="EMBL" id="CAMXCT010000019">
    <property type="protein sequence ID" value="CAI3972559.1"/>
    <property type="molecule type" value="Genomic_DNA"/>
</dbReference>
<dbReference type="EMBL" id="CAMXCT030000019">
    <property type="protein sequence ID" value="CAL4759871.1"/>
    <property type="molecule type" value="Genomic_DNA"/>
</dbReference>
<dbReference type="EMBL" id="CAMXCT020000019">
    <property type="protein sequence ID" value="CAL1125934.1"/>
    <property type="molecule type" value="Genomic_DNA"/>
</dbReference>
<dbReference type="Gene3D" id="2.130.10.30">
    <property type="entry name" value="Regulator of chromosome condensation 1/beta-lactamase-inhibitor protein II"/>
    <property type="match status" value="2"/>
</dbReference>
<comment type="caution">
    <text evidence="3">The sequence shown here is derived from an EMBL/GenBank/DDBJ whole genome shotgun (WGS) entry which is preliminary data.</text>
</comment>
<dbReference type="AlphaFoldDB" id="A0A9P1FD86"/>
<dbReference type="InterPro" id="IPR005123">
    <property type="entry name" value="Oxoglu/Fe-dep_dioxygenase_dom"/>
</dbReference>
<accession>A0A9P1FD86</accession>
<feature type="domain" description="Fe2OG dioxygenase" evidence="2">
    <location>
        <begin position="459"/>
        <end position="585"/>
    </location>
</feature>
<evidence type="ECO:0000313" key="4">
    <source>
        <dbReference type="EMBL" id="CAL1125934.1"/>
    </source>
</evidence>
<dbReference type="InterPro" id="IPR009091">
    <property type="entry name" value="RCC1/BLIP-II"/>
</dbReference>
<keyword evidence="6" id="KW-1185">Reference proteome</keyword>
<reference evidence="4" key="2">
    <citation type="submission" date="2024-04" db="EMBL/GenBank/DDBJ databases">
        <authorList>
            <person name="Chen Y."/>
            <person name="Shah S."/>
            <person name="Dougan E. K."/>
            <person name="Thang M."/>
            <person name="Chan C."/>
        </authorList>
    </citation>
    <scope>NUCLEOTIDE SEQUENCE [LARGE SCALE GENOMIC DNA]</scope>
</reference>
<evidence type="ECO:0000256" key="1">
    <source>
        <dbReference type="ARBA" id="ARBA00022737"/>
    </source>
</evidence>
<protein>
    <submittedName>
        <fullName evidence="5">Probable E3 ubiquitin-protein ligase HERC6 (HEC T domain and RCC1-like domain-containing protein 6) (HECT-type E3 ubiquitin transferase HERC6)</fullName>
    </submittedName>
</protein>
<reference evidence="3" key="1">
    <citation type="submission" date="2022-10" db="EMBL/GenBank/DDBJ databases">
        <authorList>
            <person name="Chen Y."/>
            <person name="Dougan E. K."/>
            <person name="Chan C."/>
            <person name="Rhodes N."/>
            <person name="Thang M."/>
        </authorList>
    </citation>
    <scope>NUCLEOTIDE SEQUENCE</scope>
</reference>
<dbReference type="OrthoDB" id="407145at2759"/>
<dbReference type="PROSITE" id="PS00626">
    <property type="entry name" value="RCC1_2"/>
    <property type="match status" value="4"/>
</dbReference>
<dbReference type="InterPro" id="IPR000408">
    <property type="entry name" value="Reg_chr_condens"/>
</dbReference>
<dbReference type="PROSITE" id="PS51471">
    <property type="entry name" value="FE2OG_OXY"/>
    <property type="match status" value="1"/>
</dbReference>
<dbReference type="InterPro" id="IPR051709">
    <property type="entry name" value="Ub-ligase/GTPase-reg"/>
</dbReference>
<evidence type="ECO:0000313" key="5">
    <source>
        <dbReference type="EMBL" id="CAL4759871.1"/>
    </source>
</evidence>
<keyword evidence="1" id="KW-0677">Repeat</keyword>
<gene>
    <name evidence="3" type="ORF">C1SCF055_LOCUS1131</name>
</gene>
<keyword evidence="5" id="KW-0808">Transferase</keyword>
<name>A0A9P1FD86_9DINO</name>
<sequence length="671" mass="72424">MVSAGNDHTVLLRSDGSAVAIGDSRDGQCNIPALDEGLAYTQVSAGSFHTVLLRSDGSAVAIGDSRGGQCDIPPLDEGMAYTHVSAGNIHTVLLRSDGSAVAIGAKSRYRWDNAGQCNIPPLDEGIAYTQISAGNDHTVLLRSDGSAFAIGGNNAEQCNIPPLDEGLAYTEISAGATHTVLLRSDGSAVAIGDNECGQCDIPPLDEGMVYTQISAGRKHTVLIRSDGCAVAVGDNPYEQCNIPPLNEGMTYTQVAAGAYHTVLLRSDGCAVAIGDINFEKCNIVPPEPGIRYISDRTHGRDLALQLELVGEDDAITLTCSTLVGEERFRLTAQGIDSAWETHKRIARDLNVNLANLQLILPDGQLLAKVCHANPGVSVAKASWNETMWQRAHRLLSNRYAQEMLDQANKSKKAISQQQVLKVLKAWAFGRNFGRLNVMPDGKDWVWSDTLGLLRDRVGDIHVTGPAKRYPAVVQVLNGWLHGILPAEVKDFPWTSINLNCNYAAKRHRDQNNFGASLIAATGDFTGGGLAVWPEDNKSNGLTQLPSAKQVELDIQENLVMFNGNSAHEVKSFKGERFSIVFFTVGCHAKAESKVKAELTDLGFQVPVSHEKPDKFLRAPAGYPAPKGADKSSKKTLRSWNIKGLEKKAKTFSSKALKMVMKPALKKVLKQK</sequence>
<dbReference type="Gene3D" id="3.60.130.30">
    <property type="match status" value="1"/>
</dbReference>
<dbReference type="PANTHER" id="PTHR45622:SF58">
    <property type="entry name" value="REGULATOR OF CHROMOSOME CONDENSATION DOMAIN-CONTAINING PROTEIN"/>
    <property type="match status" value="1"/>
</dbReference>
<dbReference type="Pfam" id="PF13540">
    <property type="entry name" value="RCC1_2"/>
    <property type="match status" value="5"/>
</dbReference>
<organism evidence="3">
    <name type="scientific">Cladocopium goreaui</name>
    <dbReference type="NCBI Taxonomy" id="2562237"/>
    <lineage>
        <taxon>Eukaryota</taxon>
        <taxon>Sar</taxon>
        <taxon>Alveolata</taxon>
        <taxon>Dinophyceae</taxon>
        <taxon>Suessiales</taxon>
        <taxon>Symbiodiniaceae</taxon>
        <taxon>Cladocopium</taxon>
    </lineage>
</organism>
<dbReference type="GO" id="GO:0016740">
    <property type="term" value="F:transferase activity"/>
    <property type="evidence" value="ECO:0007669"/>
    <property type="project" value="UniProtKB-KW"/>
</dbReference>
<dbReference type="PRINTS" id="PR00633">
    <property type="entry name" value="RCCNDNSATION"/>
</dbReference>
<evidence type="ECO:0000313" key="6">
    <source>
        <dbReference type="Proteomes" id="UP001152797"/>
    </source>
</evidence>